<dbReference type="AlphaFoldDB" id="A0A9P4IYA8"/>
<reference evidence="1" key="1">
    <citation type="journal article" date="2020" name="Stud. Mycol.">
        <title>101 Dothideomycetes genomes: a test case for predicting lifestyles and emergence of pathogens.</title>
        <authorList>
            <person name="Haridas S."/>
            <person name="Albert R."/>
            <person name="Binder M."/>
            <person name="Bloem J."/>
            <person name="Labutti K."/>
            <person name="Salamov A."/>
            <person name="Andreopoulos B."/>
            <person name="Baker S."/>
            <person name="Barry K."/>
            <person name="Bills G."/>
            <person name="Bluhm B."/>
            <person name="Cannon C."/>
            <person name="Castanera R."/>
            <person name="Culley D."/>
            <person name="Daum C."/>
            <person name="Ezra D."/>
            <person name="Gonzalez J."/>
            <person name="Henrissat B."/>
            <person name="Kuo A."/>
            <person name="Liang C."/>
            <person name="Lipzen A."/>
            <person name="Lutzoni F."/>
            <person name="Magnuson J."/>
            <person name="Mondo S."/>
            <person name="Nolan M."/>
            <person name="Ohm R."/>
            <person name="Pangilinan J."/>
            <person name="Park H.-J."/>
            <person name="Ramirez L."/>
            <person name="Alfaro M."/>
            <person name="Sun H."/>
            <person name="Tritt A."/>
            <person name="Yoshinaga Y."/>
            <person name="Zwiers L.-H."/>
            <person name="Turgeon B."/>
            <person name="Goodwin S."/>
            <person name="Spatafora J."/>
            <person name="Crous P."/>
            <person name="Grigoriev I."/>
        </authorList>
    </citation>
    <scope>NUCLEOTIDE SEQUENCE</scope>
    <source>
        <strain evidence="1">CBS 260.36</strain>
    </source>
</reference>
<keyword evidence="2" id="KW-1185">Reference proteome</keyword>
<sequence>MRSCLMFCTTTTFGARSLYDISTCWRRTFMFRDAFFGCVTQKVRRNGKSWLIIYEISNTSPSLFLRFTVWAQTLLRIHSLPLSRPWWASSPAYSPSVDWLYYLQVPQHSRRTNRLTLSAYRLSAIAVSILSRPEWRPSHHHFGRLAPPYPPRPHASQLRLSPSGSSCQTDLMQLMNGKVRTSQCIPDRCGSLCCGWASPRSVRLRCGLLQCRTAPLGSSPSSGVMNAELRFALRVKAATTRLLTLYSKYNTQEPSKGVFWGADRSAQ</sequence>
<gene>
    <name evidence="1" type="ORF">K461DRAFT_301637</name>
</gene>
<comment type="caution">
    <text evidence="1">The sequence shown here is derived from an EMBL/GenBank/DDBJ whole genome shotgun (WGS) entry which is preliminary data.</text>
</comment>
<dbReference type="Proteomes" id="UP000799439">
    <property type="component" value="Unassembled WGS sequence"/>
</dbReference>
<evidence type="ECO:0000313" key="2">
    <source>
        <dbReference type="Proteomes" id="UP000799439"/>
    </source>
</evidence>
<protein>
    <submittedName>
        <fullName evidence="1">Uncharacterized protein</fullName>
    </submittedName>
</protein>
<dbReference type="EMBL" id="ML996092">
    <property type="protein sequence ID" value="KAF2149059.1"/>
    <property type="molecule type" value="Genomic_DNA"/>
</dbReference>
<accession>A0A9P4IYA8</accession>
<evidence type="ECO:0000313" key="1">
    <source>
        <dbReference type="EMBL" id="KAF2149059.1"/>
    </source>
</evidence>
<name>A0A9P4IYA8_9PEZI</name>
<proteinExistence type="predicted"/>
<organism evidence="1 2">
    <name type="scientific">Myriangium duriaei CBS 260.36</name>
    <dbReference type="NCBI Taxonomy" id="1168546"/>
    <lineage>
        <taxon>Eukaryota</taxon>
        <taxon>Fungi</taxon>
        <taxon>Dikarya</taxon>
        <taxon>Ascomycota</taxon>
        <taxon>Pezizomycotina</taxon>
        <taxon>Dothideomycetes</taxon>
        <taxon>Dothideomycetidae</taxon>
        <taxon>Myriangiales</taxon>
        <taxon>Myriangiaceae</taxon>
        <taxon>Myriangium</taxon>
    </lineage>
</organism>